<organism evidence="1 2">
    <name type="scientific">Bradyrhizobium nitroreducens</name>
    <dbReference type="NCBI Taxonomy" id="709803"/>
    <lineage>
        <taxon>Bacteria</taxon>
        <taxon>Pseudomonadati</taxon>
        <taxon>Pseudomonadota</taxon>
        <taxon>Alphaproteobacteria</taxon>
        <taxon>Hyphomicrobiales</taxon>
        <taxon>Nitrobacteraceae</taxon>
        <taxon>Bradyrhizobium</taxon>
    </lineage>
</organism>
<gene>
    <name evidence="1" type="ORF">TSA1_29795</name>
</gene>
<dbReference type="EMBL" id="LFJC01000003">
    <property type="protein sequence ID" value="PIT06399.1"/>
    <property type="molecule type" value="Genomic_DNA"/>
</dbReference>
<proteinExistence type="predicted"/>
<accession>A0A2M6UPA2</accession>
<comment type="caution">
    <text evidence="1">The sequence shown here is derived from an EMBL/GenBank/DDBJ whole genome shotgun (WGS) entry which is preliminary data.</text>
</comment>
<keyword evidence="2" id="KW-1185">Reference proteome</keyword>
<dbReference type="Proteomes" id="UP000228930">
    <property type="component" value="Unassembled WGS sequence"/>
</dbReference>
<dbReference type="AlphaFoldDB" id="A0A2M6UPA2"/>
<name>A0A2M6UPA2_9BRAD</name>
<reference evidence="1 2" key="1">
    <citation type="submission" date="2015-06" db="EMBL/GenBank/DDBJ databases">
        <title>Comparative genome analysis of nirS-carrying Bradyrhizobium sp. strains.</title>
        <authorList>
            <person name="Ishii S."/>
            <person name="Jang J."/>
            <person name="Nishizawa T."/>
            <person name="Senoo K."/>
        </authorList>
    </citation>
    <scope>NUCLEOTIDE SEQUENCE [LARGE SCALE GENOMIC DNA]</scope>
    <source>
        <strain evidence="1 2">TSA1</strain>
    </source>
</reference>
<sequence>MAKQQAAAGNVTVANRHSEFDSRYRFFRDLADRSYRTAERKPRAKPAKAKPDSLSPVLAEFARGWNQTMRARTQGFYHSTAMVDAYFSRLEHNLVLLRAFSGKPLLEGELTAYLSKLWDEKLKALVDVDEPAMQKLYSDLKRIKERVRNPFAHGGVENDGGSLFVHIPTVGALPANFTQIRNSVRFNFIPVEKDDHGAACAVFDEFDEAMRNGPLSSAHDFIEASVDPVYSADQIALYKRLCEGTTQERKEWIMHWSYEQDRHDNMDY</sequence>
<evidence type="ECO:0000313" key="2">
    <source>
        <dbReference type="Proteomes" id="UP000228930"/>
    </source>
</evidence>
<protein>
    <submittedName>
        <fullName evidence="1">Uncharacterized protein</fullName>
    </submittedName>
</protein>
<evidence type="ECO:0000313" key="1">
    <source>
        <dbReference type="EMBL" id="PIT06399.1"/>
    </source>
</evidence>